<dbReference type="SUPFAM" id="SSF55961">
    <property type="entry name" value="Bet v1-like"/>
    <property type="match status" value="1"/>
</dbReference>
<proteinExistence type="predicted"/>
<accession>A0A919UAM5</accession>
<comment type="caution">
    <text evidence="3">The sequence shown here is derived from an EMBL/GenBank/DDBJ whole genome shotgun (WGS) entry which is preliminary data.</text>
</comment>
<dbReference type="InterPro" id="IPR005031">
    <property type="entry name" value="COQ10_START"/>
</dbReference>
<gene>
    <name evidence="3" type="ORF">Dsi01nite_062330</name>
</gene>
<evidence type="ECO:0000313" key="4">
    <source>
        <dbReference type="Proteomes" id="UP000660611"/>
    </source>
</evidence>
<dbReference type="InterPro" id="IPR047137">
    <property type="entry name" value="ORF3"/>
</dbReference>
<feature type="compositionally biased region" description="Basic and acidic residues" evidence="1">
    <location>
        <begin position="194"/>
        <end position="208"/>
    </location>
</feature>
<dbReference type="Gene3D" id="3.30.530.20">
    <property type="match status" value="1"/>
</dbReference>
<dbReference type="CDD" id="cd07817">
    <property type="entry name" value="SRPBCC_8"/>
    <property type="match status" value="1"/>
</dbReference>
<dbReference type="Proteomes" id="UP000660611">
    <property type="component" value="Unassembled WGS sequence"/>
</dbReference>
<dbReference type="PANTHER" id="PTHR33824">
    <property type="entry name" value="POLYKETIDE CYCLASE/DEHYDRASE AND LIPID TRANSPORT SUPERFAMILY PROTEIN"/>
    <property type="match status" value="1"/>
</dbReference>
<dbReference type="InterPro" id="IPR023393">
    <property type="entry name" value="START-like_dom_sf"/>
</dbReference>
<evidence type="ECO:0000259" key="2">
    <source>
        <dbReference type="Pfam" id="PF03364"/>
    </source>
</evidence>
<keyword evidence="4" id="KW-1185">Reference proteome</keyword>
<feature type="region of interest" description="Disordered" evidence="1">
    <location>
        <begin position="142"/>
        <end position="208"/>
    </location>
</feature>
<organism evidence="3 4">
    <name type="scientific">Dactylosporangium siamense</name>
    <dbReference type="NCBI Taxonomy" id="685454"/>
    <lineage>
        <taxon>Bacteria</taxon>
        <taxon>Bacillati</taxon>
        <taxon>Actinomycetota</taxon>
        <taxon>Actinomycetes</taxon>
        <taxon>Micromonosporales</taxon>
        <taxon>Micromonosporaceae</taxon>
        <taxon>Dactylosporangium</taxon>
    </lineage>
</organism>
<evidence type="ECO:0000256" key="1">
    <source>
        <dbReference type="SAM" id="MobiDB-lite"/>
    </source>
</evidence>
<dbReference type="AlphaFoldDB" id="A0A919UAM5"/>
<feature type="domain" description="Coenzyme Q-binding protein COQ10 START" evidence="2">
    <location>
        <begin position="10"/>
        <end position="128"/>
    </location>
</feature>
<name>A0A919UAM5_9ACTN</name>
<dbReference type="PANTHER" id="PTHR33824:SF7">
    <property type="entry name" value="POLYKETIDE CYCLASE_DEHYDRASE AND LIPID TRANSPORT SUPERFAMILY PROTEIN"/>
    <property type="match status" value="1"/>
</dbReference>
<protein>
    <recommendedName>
        <fullName evidence="2">Coenzyme Q-binding protein COQ10 START domain-containing protein</fullName>
    </recommendedName>
</protein>
<evidence type="ECO:0000313" key="3">
    <source>
        <dbReference type="EMBL" id="GIG48192.1"/>
    </source>
</evidence>
<sequence length="208" mass="23117">MSQVVETVDVAVPVRTAYNQWTQFEQFPAFMNSVREIRQLDDTRLHWVVEFGGVRREFDARITEQHPDERVAWTSTEGPKHAGVVTFHRLDDTHSRVTAQLDIDPEGFVENVADKVGIVDRLVKSDMAKFREFIEQRGAETGAWRGDVEQPDAAGFGAVPKPGSWISPGSTPPGAAVRSSDAVQAAPDLTQSTDVHRMPDPDDSRHAI</sequence>
<reference evidence="3" key="1">
    <citation type="submission" date="2021-01" db="EMBL/GenBank/DDBJ databases">
        <title>Whole genome shotgun sequence of Dactylosporangium siamense NBRC 106093.</title>
        <authorList>
            <person name="Komaki H."/>
            <person name="Tamura T."/>
        </authorList>
    </citation>
    <scope>NUCLEOTIDE SEQUENCE</scope>
    <source>
        <strain evidence="3">NBRC 106093</strain>
    </source>
</reference>
<dbReference type="EMBL" id="BONQ01000096">
    <property type="protein sequence ID" value="GIG48192.1"/>
    <property type="molecule type" value="Genomic_DNA"/>
</dbReference>
<dbReference type="Pfam" id="PF03364">
    <property type="entry name" value="Polyketide_cyc"/>
    <property type="match status" value="1"/>
</dbReference>